<dbReference type="GO" id="GO:0020037">
    <property type="term" value="F:heme binding"/>
    <property type="evidence" value="ECO:0007669"/>
    <property type="project" value="InterPro"/>
</dbReference>
<keyword evidence="2 4" id="KW-0479">Metal-binding</keyword>
<evidence type="ECO:0000313" key="7">
    <source>
        <dbReference type="EMBL" id="HHJ64196.1"/>
    </source>
</evidence>
<evidence type="ECO:0000256" key="1">
    <source>
        <dbReference type="ARBA" id="ARBA00022617"/>
    </source>
</evidence>
<dbReference type="SUPFAM" id="SSF46626">
    <property type="entry name" value="Cytochrome c"/>
    <property type="match status" value="1"/>
</dbReference>
<sequence>MKSAVVAVAFLAGIGLLAGCQPAAQKAAAPKEKKVEPKKVEKKKSATERFRTALANQDKWQKACSNPNQLVPEGIDVETFRKEMLATVKFPPGGVLGKDVKRGEKLFGDPKKGGRSRRGNCYACHCGDPQILACGNIGPSLRGYGKRGIDPKDTYIKIYNSWAVVPCSVMPRLGYHGVLTPEEIADIVAYMHDPNSPLNK</sequence>
<reference evidence="7" key="1">
    <citation type="journal article" date="2020" name="mSystems">
        <title>Genome- and Community-Level Interaction Insights into Carbon Utilization and Element Cycling Functions of Hydrothermarchaeota in Hydrothermal Sediment.</title>
        <authorList>
            <person name="Zhou Z."/>
            <person name="Liu Y."/>
            <person name="Xu W."/>
            <person name="Pan J."/>
            <person name="Luo Z.H."/>
            <person name="Li M."/>
        </authorList>
    </citation>
    <scope>NUCLEOTIDE SEQUENCE [LARGE SCALE GENOMIC DNA]</scope>
    <source>
        <strain evidence="7">HyVt-501</strain>
    </source>
</reference>
<protein>
    <submittedName>
        <fullName evidence="7">Sulfur oxidation c-type cytochrome SoxX</fullName>
    </submittedName>
</protein>
<dbReference type="PIRSF" id="PIRSF024608">
    <property type="entry name" value="UCP024608"/>
    <property type="match status" value="1"/>
</dbReference>
<dbReference type="PROSITE" id="PS51257">
    <property type="entry name" value="PROKAR_LIPOPROTEIN"/>
    <property type="match status" value="1"/>
</dbReference>
<dbReference type="Pfam" id="PF00034">
    <property type="entry name" value="Cytochrom_C"/>
    <property type="match status" value="1"/>
</dbReference>
<feature type="signal peptide" evidence="5">
    <location>
        <begin position="1"/>
        <end position="18"/>
    </location>
</feature>
<dbReference type="Proteomes" id="UP000885792">
    <property type="component" value="Unassembled WGS sequence"/>
</dbReference>
<comment type="caution">
    <text evidence="7">The sequence shown here is derived from an EMBL/GenBank/DDBJ whole genome shotgun (WGS) entry which is preliminary data.</text>
</comment>
<dbReference type="GO" id="GO:0046872">
    <property type="term" value="F:metal ion binding"/>
    <property type="evidence" value="ECO:0007669"/>
    <property type="project" value="UniProtKB-KW"/>
</dbReference>
<dbReference type="GO" id="GO:0009055">
    <property type="term" value="F:electron transfer activity"/>
    <property type="evidence" value="ECO:0007669"/>
    <property type="project" value="InterPro"/>
</dbReference>
<evidence type="ECO:0000256" key="4">
    <source>
        <dbReference type="PROSITE-ProRule" id="PRU00433"/>
    </source>
</evidence>
<dbReference type="InterPro" id="IPR009056">
    <property type="entry name" value="Cyt_c-like_dom"/>
</dbReference>
<keyword evidence="3 4" id="KW-0408">Iron</keyword>
<dbReference type="InterPro" id="IPR036909">
    <property type="entry name" value="Cyt_c-like_dom_sf"/>
</dbReference>
<keyword evidence="1 4" id="KW-0349">Heme</keyword>
<evidence type="ECO:0000256" key="2">
    <source>
        <dbReference type="ARBA" id="ARBA00022723"/>
    </source>
</evidence>
<keyword evidence="5" id="KW-0732">Signal</keyword>
<proteinExistence type="predicted"/>
<dbReference type="AlphaFoldDB" id="A0A7C5PZL9"/>
<evidence type="ECO:0000256" key="3">
    <source>
        <dbReference type="ARBA" id="ARBA00023004"/>
    </source>
</evidence>
<feature type="chain" id="PRO_5027797068" evidence="5">
    <location>
        <begin position="19"/>
        <end position="200"/>
    </location>
</feature>
<dbReference type="PROSITE" id="PS51007">
    <property type="entry name" value="CYTC"/>
    <property type="match status" value="1"/>
</dbReference>
<evidence type="ECO:0000256" key="5">
    <source>
        <dbReference type="SAM" id="SignalP"/>
    </source>
</evidence>
<feature type="domain" description="Cytochrome c" evidence="6">
    <location>
        <begin position="98"/>
        <end position="195"/>
    </location>
</feature>
<dbReference type="InterPro" id="IPR030999">
    <property type="entry name" value="Thiosulf_SoxX"/>
</dbReference>
<organism evidence="7">
    <name type="scientific">Aquifex aeolicus</name>
    <dbReference type="NCBI Taxonomy" id="63363"/>
    <lineage>
        <taxon>Bacteria</taxon>
        <taxon>Pseudomonadati</taxon>
        <taxon>Aquificota</taxon>
        <taxon>Aquificia</taxon>
        <taxon>Aquificales</taxon>
        <taxon>Aquificaceae</taxon>
        <taxon>Aquifex</taxon>
    </lineage>
</organism>
<dbReference type="EMBL" id="DRNB01000171">
    <property type="protein sequence ID" value="HHJ64196.1"/>
    <property type="molecule type" value="Genomic_DNA"/>
</dbReference>
<dbReference type="InterPro" id="IPR016823">
    <property type="entry name" value="Thiosulf_SoxX_II"/>
</dbReference>
<name>A0A7C5PZL9_AQUAO</name>
<gene>
    <name evidence="7" type="primary">soxX</name>
    <name evidence="7" type="ORF">ENJ61_04735</name>
</gene>
<dbReference type="Gene3D" id="1.10.760.10">
    <property type="entry name" value="Cytochrome c-like domain"/>
    <property type="match status" value="1"/>
</dbReference>
<dbReference type="NCBIfam" id="TIGR04485">
    <property type="entry name" value="thiosulf_SoxX"/>
    <property type="match status" value="1"/>
</dbReference>
<evidence type="ECO:0000259" key="6">
    <source>
        <dbReference type="PROSITE" id="PS51007"/>
    </source>
</evidence>
<accession>A0A7C5PZL9</accession>